<evidence type="ECO:0000256" key="3">
    <source>
        <dbReference type="ARBA" id="ARBA00004496"/>
    </source>
</evidence>
<keyword evidence="14" id="KW-1185">Reference proteome</keyword>
<dbReference type="NCBIfam" id="NF002636">
    <property type="entry name" value="PRK02304.1-5"/>
    <property type="match status" value="1"/>
</dbReference>
<keyword evidence="9 11" id="KW-0808">Transferase</keyword>
<dbReference type="NCBIfam" id="NF002634">
    <property type="entry name" value="PRK02304.1-3"/>
    <property type="match status" value="1"/>
</dbReference>
<accession>A0A4P9VLK9</accession>
<dbReference type="NCBIfam" id="TIGR01090">
    <property type="entry name" value="apt"/>
    <property type="match status" value="1"/>
</dbReference>
<dbReference type="AlphaFoldDB" id="A0A4P9VLK9"/>
<dbReference type="EC" id="2.4.2.7" evidence="6 11"/>
<dbReference type="GO" id="GO:0006166">
    <property type="term" value="P:purine ribonucleoside salvage"/>
    <property type="evidence" value="ECO:0007669"/>
    <property type="project" value="UniProtKB-UniRule"/>
</dbReference>
<evidence type="ECO:0000256" key="11">
    <source>
        <dbReference type="HAMAP-Rule" id="MF_00004"/>
    </source>
</evidence>
<sequence>MIFDEYYIKSLIRSVHDWPAPGVIFRDITPLFQSPKAHRMVIDSLIQRYVDTEITHIAALDARGFLPGAVIAYALNKPLVLLRKQGKLPAETETETYDLEYGQATIEVQRGALDPGNSVLLIDDLIATGGTLLAAATLIRRLGAHVYEAAAIIDLPDLGGSTKLQDANIPTFTLCAF</sequence>
<dbReference type="PANTHER" id="PTHR32315">
    <property type="entry name" value="ADENINE PHOSPHORIBOSYLTRANSFERASE"/>
    <property type="match status" value="1"/>
</dbReference>
<dbReference type="Gene3D" id="3.40.50.2020">
    <property type="match status" value="1"/>
</dbReference>
<name>A0A4P9VLK9_9GAMM</name>
<evidence type="ECO:0000256" key="1">
    <source>
        <dbReference type="ARBA" id="ARBA00000868"/>
    </source>
</evidence>
<organism evidence="13 14">
    <name type="scientific">Zooshikella ganghwensis</name>
    <dbReference type="NCBI Taxonomy" id="202772"/>
    <lineage>
        <taxon>Bacteria</taxon>
        <taxon>Pseudomonadati</taxon>
        <taxon>Pseudomonadota</taxon>
        <taxon>Gammaproteobacteria</taxon>
        <taxon>Oceanospirillales</taxon>
        <taxon>Zooshikellaceae</taxon>
        <taxon>Zooshikella</taxon>
    </lineage>
</organism>
<dbReference type="CDD" id="cd06223">
    <property type="entry name" value="PRTases_typeI"/>
    <property type="match status" value="1"/>
</dbReference>
<dbReference type="FunFam" id="3.40.50.2020:FF:000021">
    <property type="entry name" value="Adenine phosphoribosyltransferase"/>
    <property type="match status" value="1"/>
</dbReference>
<comment type="caution">
    <text evidence="13">The sequence shown here is derived from an EMBL/GenBank/DDBJ whole genome shotgun (WGS) entry which is preliminary data.</text>
</comment>
<proteinExistence type="inferred from homology"/>
<gene>
    <name evidence="11" type="primary">apt</name>
    <name evidence="13" type="ORF">B9G39_07380</name>
</gene>
<evidence type="ECO:0000256" key="6">
    <source>
        <dbReference type="ARBA" id="ARBA00011893"/>
    </source>
</evidence>
<keyword evidence="10 11" id="KW-0660">Purine salvage</keyword>
<evidence type="ECO:0000313" key="14">
    <source>
        <dbReference type="Proteomes" id="UP000257039"/>
    </source>
</evidence>
<evidence type="ECO:0000256" key="5">
    <source>
        <dbReference type="ARBA" id="ARBA00008391"/>
    </source>
</evidence>
<feature type="domain" description="Phosphoribosyltransferase" evidence="12">
    <location>
        <begin position="40"/>
        <end position="155"/>
    </location>
</feature>
<dbReference type="Pfam" id="PF00156">
    <property type="entry name" value="Pribosyltran"/>
    <property type="match status" value="1"/>
</dbReference>
<evidence type="ECO:0000256" key="4">
    <source>
        <dbReference type="ARBA" id="ARBA00004659"/>
    </source>
</evidence>
<comment type="subcellular location">
    <subcellularLocation>
        <location evidence="3 11">Cytoplasm</location>
    </subcellularLocation>
</comment>
<dbReference type="GO" id="GO:0003999">
    <property type="term" value="F:adenine phosphoribosyltransferase activity"/>
    <property type="evidence" value="ECO:0007669"/>
    <property type="project" value="UniProtKB-UniRule"/>
</dbReference>
<reference evidence="13 14" key="1">
    <citation type="submission" date="2017-04" db="EMBL/GenBank/DDBJ databases">
        <title>Draft genome sequence of Zooshikella ganghwensis VG4 isolated from Red Sea sediments.</title>
        <authorList>
            <person name="Rehman Z."/>
            <person name="Alam I."/>
            <person name="Kamau A."/>
            <person name="Bajic V."/>
            <person name="Leiknes T."/>
        </authorList>
    </citation>
    <scope>NUCLEOTIDE SEQUENCE [LARGE SCALE GENOMIC DNA]</scope>
    <source>
        <strain evidence="13 14">VG4</strain>
    </source>
</reference>
<evidence type="ECO:0000256" key="2">
    <source>
        <dbReference type="ARBA" id="ARBA00003968"/>
    </source>
</evidence>
<evidence type="ECO:0000256" key="8">
    <source>
        <dbReference type="ARBA" id="ARBA00022676"/>
    </source>
</evidence>
<dbReference type="UniPathway" id="UPA00588">
    <property type="reaction ID" value="UER00646"/>
</dbReference>
<dbReference type="PANTHER" id="PTHR32315:SF3">
    <property type="entry name" value="ADENINE PHOSPHORIBOSYLTRANSFERASE"/>
    <property type="match status" value="1"/>
</dbReference>
<evidence type="ECO:0000256" key="7">
    <source>
        <dbReference type="ARBA" id="ARBA00022490"/>
    </source>
</evidence>
<keyword evidence="7 11" id="KW-0963">Cytoplasm</keyword>
<evidence type="ECO:0000256" key="10">
    <source>
        <dbReference type="ARBA" id="ARBA00022726"/>
    </source>
</evidence>
<dbReference type="GO" id="GO:0044209">
    <property type="term" value="P:AMP salvage"/>
    <property type="evidence" value="ECO:0007669"/>
    <property type="project" value="UniProtKB-UniRule"/>
</dbReference>
<comment type="catalytic activity">
    <reaction evidence="1 11">
        <text>AMP + diphosphate = 5-phospho-alpha-D-ribose 1-diphosphate + adenine</text>
        <dbReference type="Rhea" id="RHEA:16609"/>
        <dbReference type="ChEBI" id="CHEBI:16708"/>
        <dbReference type="ChEBI" id="CHEBI:33019"/>
        <dbReference type="ChEBI" id="CHEBI:58017"/>
        <dbReference type="ChEBI" id="CHEBI:456215"/>
        <dbReference type="EC" id="2.4.2.7"/>
    </reaction>
</comment>
<comment type="similarity">
    <text evidence="5 11">Belongs to the purine/pyrimidine phosphoribosyltransferase family.</text>
</comment>
<evidence type="ECO:0000259" key="12">
    <source>
        <dbReference type="Pfam" id="PF00156"/>
    </source>
</evidence>
<dbReference type="InterPro" id="IPR000836">
    <property type="entry name" value="PRTase_dom"/>
</dbReference>
<evidence type="ECO:0000256" key="9">
    <source>
        <dbReference type="ARBA" id="ARBA00022679"/>
    </source>
</evidence>
<keyword evidence="8 11" id="KW-0328">Glycosyltransferase</keyword>
<dbReference type="GO" id="GO:0016208">
    <property type="term" value="F:AMP binding"/>
    <property type="evidence" value="ECO:0007669"/>
    <property type="project" value="TreeGrafter"/>
</dbReference>
<dbReference type="Proteomes" id="UP000257039">
    <property type="component" value="Unassembled WGS sequence"/>
</dbReference>
<comment type="subunit">
    <text evidence="11">Homodimer.</text>
</comment>
<dbReference type="HAMAP" id="MF_00004">
    <property type="entry name" value="Aden_phosphoribosyltr"/>
    <property type="match status" value="1"/>
</dbReference>
<dbReference type="EMBL" id="NDXW01000001">
    <property type="protein sequence ID" value="RDH43274.1"/>
    <property type="molecule type" value="Genomic_DNA"/>
</dbReference>
<dbReference type="GO" id="GO:0006168">
    <property type="term" value="P:adenine salvage"/>
    <property type="evidence" value="ECO:0007669"/>
    <property type="project" value="InterPro"/>
</dbReference>
<dbReference type="InterPro" id="IPR005764">
    <property type="entry name" value="Ade_phspho_trans"/>
</dbReference>
<dbReference type="SUPFAM" id="SSF53271">
    <property type="entry name" value="PRTase-like"/>
    <property type="match status" value="1"/>
</dbReference>
<comment type="function">
    <text evidence="2 11">Catalyzes a salvage reaction resulting in the formation of AMP, that is energically less costly than de novo synthesis.</text>
</comment>
<dbReference type="GO" id="GO:0002055">
    <property type="term" value="F:adenine binding"/>
    <property type="evidence" value="ECO:0007669"/>
    <property type="project" value="TreeGrafter"/>
</dbReference>
<comment type="pathway">
    <text evidence="4 11">Purine metabolism; AMP biosynthesis via salvage pathway; AMP from adenine: step 1/1.</text>
</comment>
<dbReference type="InterPro" id="IPR050054">
    <property type="entry name" value="UPRTase/APRTase"/>
</dbReference>
<dbReference type="GO" id="GO:0005737">
    <property type="term" value="C:cytoplasm"/>
    <property type="evidence" value="ECO:0007669"/>
    <property type="project" value="UniProtKB-SubCell"/>
</dbReference>
<protein>
    <recommendedName>
        <fullName evidence="6 11">Adenine phosphoribosyltransferase</fullName>
        <shortName evidence="11">APRT</shortName>
        <ecNumber evidence="6 11">2.4.2.7</ecNumber>
    </recommendedName>
</protein>
<dbReference type="InterPro" id="IPR029057">
    <property type="entry name" value="PRTase-like"/>
</dbReference>
<evidence type="ECO:0000313" key="13">
    <source>
        <dbReference type="EMBL" id="RDH43274.1"/>
    </source>
</evidence>
<dbReference type="RefSeq" id="WP_094786630.1">
    <property type="nucleotide sequence ID" value="NZ_JAEVHG010000001.1"/>
</dbReference>